<dbReference type="GO" id="GO:0006508">
    <property type="term" value="P:proteolysis"/>
    <property type="evidence" value="ECO:0007669"/>
    <property type="project" value="InterPro"/>
</dbReference>
<organism evidence="1">
    <name type="scientific">viral metagenome</name>
    <dbReference type="NCBI Taxonomy" id="1070528"/>
    <lineage>
        <taxon>unclassified sequences</taxon>
        <taxon>metagenomes</taxon>
        <taxon>organismal metagenomes</taxon>
    </lineage>
</organism>
<dbReference type="AlphaFoldDB" id="A0A6H1ZA97"/>
<protein>
    <submittedName>
        <fullName evidence="1">Putative trypsin-like peptidase domain containing protein</fullName>
    </submittedName>
</protein>
<dbReference type="GO" id="GO:0004252">
    <property type="term" value="F:serine-type endopeptidase activity"/>
    <property type="evidence" value="ECO:0007669"/>
    <property type="project" value="InterPro"/>
</dbReference>
<evidence type="ECO:0000313" key="2">
    <source>
        <dbReference type="EMBL" id="QJA67918.1"/>
    </source>
</evidence>
<gene>
    <name evidence="4" type="ORF">MM415A00093_0061</name>
    <name evidence="2" type="ORF">MM415B00143_0069</name>
    <name evidence="1" type="ORF">TM448A00087_0043</name>
    <name evidence="3" type="ORF">TM448B00099_0026</name>
</gene>
<name>A0A6H1ZA97_9ZZZZ</name>
<evidence type="ECO:0000313" key="1">
    <source>
        <dbReference type="EMBL" id="QJA44110.1"/>
    </source>
</evidence>
<evidence type="ECO:0000313" key="4">
    <source>
        <dbReference type="EMBL" id="QJI04568.1"/>
    </source>
</evidence>
<dbReference type="InterPro" id="IPR009003">
    <property type="entry name" value="Peptidase_S1_PA"/>
</dbReference>
<dbReference type="InterPro" id="IPR018114">
    <property type="entry name" value="TRYPSIN_HIS"/>
</dbReference>
<evidence type="ECO:0000313" key="3">
    <source>
        <dbReference type="EMBL" id="QJH93550.1"/>
    </source>
</evidence>
<dbReference type="Pfam" id="PF13365">
    <property type="entry name" value="Trypsin_2"/>
    <property type="match status" value="1"/>
</dbReference>
<dbReference type="PROSITE" id="PS00134">
    <property type="entry name" value="TRYPSIN_HIS"/>
    <property type="match status" value="1"/>
</dbReference>
<dbReference type="EMBL" id="MT141577">
    <property type="protein sequence ID" value="QJA67918.1"/>
    <property type="molecule type" value="Genomic_DNA"/>
</dbReference>
<proteinExistence type="predicted"/>
<dbReference type="SUPFAM" id="SSF50494">
    <property type="entry name" value="Trypsin-like serine proteases"/>
    <property type="match status" value="1"/>
</dbReference>
<dbReference type="EMBL" id="MT143973">
    <property type="protein sequence ID" value="QJA44110.1"/>
    <property type="molecule type" value="Genomic_DNA"/>
</dbReference>
<sequence>MLTLALSLLLGGMAWAGNEDLFADVKAASWAIYVRSTGGMEAKCSAIAIETDADKTYLLSAGHCFIGNDLNKTDFLVTQDHRTFFKAKVAKSGMSLKAGMKAESTDMGDYNGDDWALVEAQAGNKPIIPLGNSKELRIGEDLIIVGVPFGLDFLAVQGIVGSLDISLSSKIWNHYYGGNVYVAGGNSGSGIISVKQKAIVGIVNAGPGMQSSMLIFMPVSLLPVDLFEAEKKQISKP</sequence>
<dbReference type="Gene3D" id="2.40.10.120">
    <property type="match status" value="1"/>
</dbReference>
<dbReference type="EMBL" id="MT144589">
    <property type="protein sequence ID" value="QJH93550.1"/>
    <property type="molecule type" value="Genomic_DNA"/>
</dbReference>
<accession>A0A6H1ZA97</accession>
<dbReference type="EMBL" id="MT145187">
    <property type="protein sequence ID" value="QJI04568.1"/>
    <property type="molecule type" value="Genomic_DNA"/>
</dbReference>
<reference evidence="1" key="1">
    <citation type="submission" date="2020-03" db="EMBL/GenBank/DDBJ databases">
        <title>The deep terrestrial virosphere.</title>
        <authorList>
            <person name="Holmfeldt K."/>
            <person name="Nilsson E."/>
            <person name="Simone D."/>
            <person name="Lopez-Fernandez M."/>
            <person name="Wu X."/>
            <person name="de Brujin I."/>
            <person name="Lundin D."/>
            <person name="Andersson A."/>
            <person name="Bertilsson S."/>
            <person name="Dopson M."/>
        </authorList>
    </citation>
    <scope>NUCLEOTIDE SEQUENCE</scope>
    <source>
        <strain evidence="4">MM415A00093</strain>
        <strain evidence="2">MM415B00143</strain>
        <strain evidence="1">TM448A00087</strain>
        <strain evidence="3">TM448B00099</strain>
    </source>
</reference>